<dbReference type="STRING" id="70601.gene:9378515"/>
<dbReference type="EMBL" id="BA000001">
    <property type="protein sequence ID" value="BAA30640.1"/>
    <property type="molecule type" value="Genomic_DNA"/>
</dbReference>
<dbReference type="EC" id="3.1.4.-" evidence="1"/>
<dbReference type="PANTHER" id="PTHR43165:SF1">
    <property type="entry name" value="PHOSPHODIESTERASE MJ0936"/>
    <property type="match status" value="1"/>
</dbReference>
<dbReference type="PIR" id="H71029">
    <property type="entry name" value="H71029"/>
</dbReference>
<dbReference type="Pfam" id="PF12850">
    <property type="entry name" value="Metallophos_2"/>
    <property type="match status" value="1"/>
</dbReference>
<dbReference type="KEGG" id="pho:PH1530"/>
<dbReference type="SUPFAM" id="SSF56300">
    <property type="entry name" value="Metallo-dependent phosphatases"/>
    <property type="match status" value="1"/>
</dbReference>
<dbReference type="InterPro" id="IPR041802">
    <property type="entry name" value="MPP_YfcE"/>
</dbReference>
<dbReference type="InterPro" id="IPR024654">
    <property type="entry name" value="Calcineurin-like_PHP_lpxH"/>
</dbReference>
<feature type="domain" description="Calcineurin-like phosphoesterase" evidence="2">
    <location>
        <begin position="3"/>
        <end position="153"/>
    </location>
</feature>
<keyword evidence="4" id="KW-1185">Reference proteome</keyword>
<dbReference type="Proteomes" id="UP000000752">
    <property type="component" value="Chromosome"/>
</dbReference>
<dbReference type="eggNOG" id="arCOG01141">
    <property type="taxonomic scope" value="Archaea"/>
</dbReference>
<proteinExistence type="inferred from homology"/>
<dbReference type="EnsemblBacteria" id="BAA30640">
    <property type="protein sequence ID" value="BAA30640"/>
    <property type="gene ID" value="BAA30640"/>
</dbReference>
<evidence type="ECO:0000313" key="3">
    <source>
        <dbReference type="EMBL" id="BAA30640.1"/>
    </source>
</evidence>
<comment type="cofactor">
    <cofactor evidence="1">
        <name>a divalent metal cation</name>
        <dbReference type="ChEBI" id="CHEBI:60240"/>
    </cofactor>
</comment>
<organism evidence="3 4">
    <name type="scientific">Pyrococcus horikoshii (strain ATCC 700860 / DSM 12428 / JCM 9974 / NBRC 100139 / OT-3)</name>
    <dbReference type="NCBI Taxonomy" id="70601"/>
    <lineage>
        <taxon>Archaea</taxon>
        <taxon>Methanobacteriati</taxon>
        <taxon>Methanobacteriota</taxon>
        <taxon>Thermococci</taxon>
        <taxon>Thermococcales</taxon>
        <taxon>Thermococcaceae</taxon>
        <taxon>Pyrococcus</taxon>
    </lineage>
</organism>
<dbReference type="InterPro" id="IPR053193">
    <property type="entry name" value="MetalloPDE_YfcE-like"/>
</dbReference>
<dbReference type="CDD" id="cd00841">
    <property type="entry name" value="MPP_YfcE"/>
    <property type="match status" value="1"/>
</dbReference>
<name>O59199_PYRHO</name>
<evidence type="ECO:0000259" key="2">
    <source>
        <dbReference type="Pfam" id="PF12850"/>
    </source>
</evidence>
<dbReference type="SMR" id="O59199"/>
<comment type="similarity">
    <text evidence="1">Belongs to the metallophosphoesterase superfamily. YfcE family.</text>
</comment>
<dbReference type="InterPro" id="IPR000979">
    <property type="entry name" value="Phosphodiesterase_MJ0936/Vps29"/>
</dbReference>
<dbReference type="AlphaFoldDB" id="O59199"/>
<gene>
    <name evidence="3" type="ordered locus">PH1530</name>
</gene>
<dbReference type="Gene3D" id="3.60.21.10">
    <property type="match status" value="1"/>
</dbReference>
<dbReference type="GO" id="GO:0016787">
    <property type="term" value="F:hydrolase activity"/>
    <property type="evidence" value="ECO:0007669"/>
    <property type="project" value="UniProtKB-UniRule"/>
</dbReference>
<reference evidence="3 4" key="1">
    <citation type="journal article" date="1998" name="DNA Res.">
        <title>Complete sequence and gene organization of the genome of a hyper-thermophilic archaebacterium, Pyrococcus horikoshii OT3.</title>
        <authorList>
            <person name="Kawarabayasi Y."/>
            <person name="Sawada M."/>
            <person name="Horikawa H."/>
            <person name="Haikawa Y."/>
            <person name="Hino Y."/>
            <person name="Yamamoto S."/>
            <person name="Sekine M."/>
            <person name="Baba S."/>
            <person name="Kosugi H."/>
            <person name="Hosoyama A."/>
            <person name="Nagai Y."/>
            <person name="Sakai M."/>
            <person name="Ogura K."/>
            <person name="Otuka R."/>
            <person name="Nakazawa H."/>
            <person name="Takamiya M."/>
            <person name="Ohfuku Y."/>
            <person name="Funahashi T."/>
            <person name="Tanaka T."/>
            <person name="Kudoh Y."/>
            <person name="Yamazaki J."/>
            <person name="Kushida N."/>
            <person name="Oguchi A."/>
            <person name="Aoki K."/>
            <person name="Nakamura Y."/>
            <person name="Robb T.F."/>
            <person name="Horikoshi K."/>
            <person name="Masuchi Y."/>
            <person name="Shizuya H."/>
            <person name="Kikuchi H."/>
        </authorList>
    </citation>
    <scope>NUCLEOTIDE SEQUENCE [LARGE SCALE GENOMIC DNA]</scope>
    <source>
        <strain evidence="4">ATCC 700860 / DSM 12428 / JCM 9974 / NBRC 100139 / OT-3</strain>
    </source>
</reference>
<dbReference type="PANTHER" id="PTHR43165">
    <property type="entry name" value="METALLOPHOSPHOESTERASE"/>
    <property type="match status" value="1"/>
</dbReference>
<protein>
    <recommendedName>
        <fullName evidence="1">Phosphoesterase</fullName>
        <ecNumber evidence="1">3.1.4.-</ecNumber>
    </recommendedName>
</protein>
<evidence type="ECO:0000313" key="4">
    <source>
        <dbReference type="Proteomes" id="UP000000752"/>
    </source>
</evidence>
<sequence>MIMKVGIMSDTHDNLSAIRLAVEFFNREGVNLVLHAGDFVAPFVAKELSNLKAPLKGVFGNNDGEREGLREKLGIKDDILTLNLDGLKVVMLHGTDERVVEAFAKSQLYDIVIRGHTHKYGIQEVGRTIVVNPGEVCGYLTGIKSVALLNTTEREVRIINLKTGEILGIISL</sequence>
<keyword evidence="1" id="KW-0479">Metal-binding</keyword>
<dbReference type="NCBIfam" id="TIGR00040">
    <property type="entry name" value="yfcE"/>
    <property type="match status" value="1"/>
</dbReference>
<dbReference type="GO" id="GO:0046872">
    <property type="term" value="F:metal ion binding"/>
    <property type="evidence" value="ECO:0007669"/>
    <property type="project" value="UniProtKB-KW"/>
</dbReference>
<evidence type="ECO:0000256" key="1">
    <source>
        <dbReference type="RuleBase" id="RU362039"/>
    </source>
</evidence>
<dbReference type="InterPro" id="IPR029052">
    <property type="entry name" value="Metallo-depent_PP-like"/>
</dbReference>
<accession>O59199</accession>